<evidence type="ECO:0000256" key="1">
    <source>
        <dbReference type="ARBA" id="ARBA00006484"/>
    </source>
</evidence>
<evidence type="ECO:0000313" key="3">
    <source>
        <dbReference type="EMBL" id="GAA1106808.1"/>
    </source>
</evidence>
<dbReference type="PANTHER" id="PTHR24321">
    <property type="entry name" value="DEHYDROGENASES, SHORT CHAIN"/>
    <property type="match status" value="1"/>
</dbReference>
<gene>
    <name evidence="3" type="ORF">GCM10009668_28290</name>
</gene>
<accession>A0ABN1TYP4</accession>
<dbReference type="InterPro" id="IPR002347">
    <property type="entry name" value="SDR_fam"/>
</dbReference>
<evidence type="ECO:0000256" key="2">
    <source>
        <dbReference type="ARBA" id="ARBA00023002"/>
    </source>
</evidence>
<dbReference type="RefSeq" id="WP_343995451.1">
    <property type="nucleotide sequence ID" value="NZ_BAAALG010000011.1"/>
</dbReference>
<dbReference type="EMBL" id="BAAALG010000011">
    <property type="protein sequence ID" value="GAA1106808.1"/>
    <property type="molecule type" value="Genomic_DNA"/>
</dbReference>
<sequence>MSSLLTKKAVLVTGAGNGLGRAIAELAAEEGAAVLLADVDLAAATAAAAELSRRGLVAVPCAADVSDEAQVEAMVARAVAEFGRLDAAVNNAALMPDRLPIVDLDVEAFDRIVAVNLRGVALCMKHQARQFRAQGAGEWGIVNIGSVSSVRPRMGNPAYVAVKHGVVGLTKTGAVEMAGLGVRVNAVLPGGMDTPMIRAAREAQGRSPEEGEFELSLFGRLAQPREVAEAAVWLASPRASYVTGALLAADAGYIAR</sequence>
<evidence type="ECO:0000313" key="4">
    <source>
        <dbReference type="Proteomes" id="UP001501581"/>
    </source>
</evidence>
<dbReference type="CDD" id="cd05233">
    <property type="entry name" value="SDR_c"/>
    <property type="match status" value="1"/>
</dbReference>
<proteinExistence type="inferred from homology"/>
<dbReference type="SUPFAM" id="SSF51735">
    <property type="entry name" value="NAD(P)-binding Rossmann-fold domains"/>
    <property type="match status" value="1"/>
</dbReference>
<comment type="similarity">
    <text evidence="1">Belongs to the short-chain dehydrogenases/reductases (SDR) family.</text>
</comment>
<reference evidence="3 4" key="1">
    <citation type="journal article" date="2019" name="Int. J. Syst. Evol. Microbiol.">
        <title>The Global Catalogue of Microorganisms (GCM) 10K type strain sequencing project: providing services to taxonomists for standard genome sequencing and annotation.</title>
        <authorList>
            <consortium name="The Broad Institute Genomics Platform"/>
            <consortium name="The Broad Institute Genome Sequencing Center for Infectious Disease"/>
            <person name="Wu L."/>
            <person name="Ma J."/>
        </authorList>
    </citation>
    <scope>NUCLEOTIDE SEQUENCE [LARGE SCALE GENOMIC DNA]</scope>
    <source>
        <strain evidence="3 4">JCM 13008</strain>
    </source>
</reference>
<dbReference type="InterPro" id="IPR036291">
    <property type="entry name" value="NAD(P)-bd_dom_sf"/>
</dbReference>
<dbReference type="Gene3D" id="3.40.50.720">
    <property type="entry name" value="NAD(P)-binding Rossmann-like Domain"/>
    <property type="match status" value="1"/>
</dbReference>
<protein>
    <submittedName>
        <fullName evidence="3">SDR family oxidoreductase</fullName>
    </submittedName>
</protein>
<keyword evidence="2" id="KW-0560">Oxidoreductase</keyword>
<dbReference type="PRINTS" id="PR00080">
    <property type="entry name" value="SDRFAMILY"/>
</dbReference>
<dbReference type="PRINTS" id="PR00081">
    <property type="entry name" value="GDHRDH"/>
</dbReference>
<keyword evidence="4" id="KW-1185">Reference proteome</keyword>
<dbReference type="Pfam" id="PF13561">
    <property type="entry name" value="adh_short_C2"/>
    <property type="match status" value="1"/>
</dbReference>
<name>A0ABN1TYP4_9ACTN</name>
<dbReference type="PANTHER" id="PTHR24321:SF8">
    <property type="entry name" value="ESTRADIOL 17-BETA-DEHYDROGENASE 8-RELATED"/>
    <property type="match status" value="1"/>
</dbReference>
<comment type="caution">
    <text evidence="3">The sequence shown here is derived from an EMBL/GenBank/DDBJ whole genome shotgun (WGS) entry which is preliminary data.</text>
</comment>
<organism evidence="3 4">
    <name type="scientific">Nocardioides dubius</name>
    <dbReference type="NCBI Taxonomy" id="317019"/>
    <lineage>
        <taxon>Bacteria</taxon>
        <taxon>Bacillati</taxon>
        <taxon>Actinomycetota</taxon>
        <taxon>Actinomycetes</taxon>
        <taxon>Propionibacteriales</taxon>
        <taxon>Nocardioidaceae</taxon>
        <taxon>Nocardioides</taxon>
    </lineage>
</organism>
<dbReference type="Proteomes" id="UP001501581">
    <property type="component" value="Unassembled WGS sequence"/>
</dbReference>